<dbReference type="EMBL" id="JBBPBM010000019">
    <property type="protein sequence ID" value="KAK8554139.1"/>
    <property type="molecule type" value="Genomic_DNA"/>
</dbReference>
<reference evidence="3 4" key="1">
    <citation type="journal article" date="2024" name="G3 (Bethesda)">
        <title>Genome assembly of Hibiscus sabdariffa L. provides insights into metabolisms of medicinal natural products.</title>
        <authorList>
            <person name="Kim T."/>
        </authorList>
    </citation>
    <scope>NUCLEOTIDE SEQUENCE [LARGE SCALE GENOMIC DNA]</scope>
    <source>
        <strain evidence="3">TK-2024</strain>
        <tissue evidence="3">Old leaves</tissue>
    </source>
</reference>
<dbReference type="Pfam" id="PF04884">
    <property type="entry name" value="UVB_sens_prot"/>
    <property type="match status" value="1"/>
</dbReference>
<dbReference type="PANTHER" id="PTHR12770">
    <property type="entry name" value="RUS1 FAMILY PROTEIN C16ORF58"/>
    <property type="match status" value="1"/>
</dbReference>
<evidence type="ECO:0000259" key="2">
    <source>
        <dbReference type="Pfam" id="PF04884"/>
    </source>
</evidence>
<dbReference type="Proteomes" id="UP001472677">
    <property type="component" value="Unassembled WGS sequence"/>
</dbReference>
<accession>A0ABR2E7Y9</accession>
<protein>
    <recommendedName>
        <fullName evidence="2">Protein root UVB sensitive/RUS domain-containing protein</fullName>
    </recommendedName>
</protein>
<keyword evidence="4" id="KW-1185">Reference proteome</keyword>
<sequence length="112" mass="12081">MNISSCIFFAQVLARFRGEKAVGVGSFSGTATSASATVIRWVSKDGFGTVGLLFIGGRFGNLFDDDPKQEVWEATAQLLGLSIGILIMDTPSLVKSYPMLVSTWASMQLFHL</sequence>
<evidence type="ECO:0000313" key="3">
    <source>
        <dbReference type="EMBL" id="KAK8554139.1"/>
    </source>
</evidence>
<comment type="caution">
    <text evidence="3">The sequence shown here is derived from an EMBL/GenBank/DDBJ whole genome shotgun (WGS) entry which is preliminary data.</text>
</comment>
<feature type="domain" description="Protein root UVB sensitive/RUS" evidence="2">
    <location>
        <begin position="12"/>
        <end position="101"/>
    </location>
</feature>
<dbReference type="InterPro" id="IPR006968">
    <property type="entry name" value="RUS_fam"/>
</dbReference>
<gene>
    <name evidence="3" type="ORF">V6N12_031112</name>
</gene>
<organism evidence="3 4">
    <name type="scientific">Hibiscus sabdariffa</name>
    <name type="common">roselle</name>
    <dbReference type="NCBI Taxonomy" id="183260"/>
    <lineage>
        <taxon>Eukaryota</taxon>
        <taxon>Viridiplantae</taxon>
        <taxon>Streptophyta</taxon>
        <taxon>Embryophyta</taxon>
        <taxon>Tracheophyta</taxon>
        <taxon>Spermatophyta</taxon>
        <taxon>Magnoliopsida</taxon>
        <taxon>eudicotyledons</taxon>
        <taxon>Gunneridae</taxon>
        <taxon>Pentapetalae</taxon>
        <taxon>rosids</taxon>
        <taxon>malvids</taxon>
        <taxon>Malvales</taxon>
        <taxon>Malvaceae</taxon>
        <taxon>Malvoideae</taxon>
        <taxon>Hibiscus</taxon>
    </lineage>
</organism>
<evidence type="ECO:0000313" key="4">
    <source>
        <dbReference type="Proteomes" id="UP001472677"/>
    </source>
</evidence>
<proteinExistence type="inferred from homology"/>
<evidence type="ECO:0000256" key="1">
    <source>
        <dbReference type="ARBA" id="ARBA00007558"/>
    </source>
</evidence>
<dbReference type="PANTHER" id="PTHR12770:SF27">
    <property type="entry name" value="PROTEIN ROOT UVB SENSITIVE 5"/>
    <property type="match status" value="1"/>
</dbReference>
<dbReference type="InterPro" id="IPR054549">
    <property type="entry name" value="UVB_sens_RUS_dom"/>
</dbReference>
<comment type="similarity">
    <text evidence="1">Belongs to the RUS1 family.</text>
</comment>
<name>A0ABR2E7Y9_9ROSI</name>